<accession>A0A410FTJ0</accession>
<reference evidence="7" key="1">
    <citation type="submission" date="2018-12" db="EMBL/GenBank/DDBJ databases">
        <title>Complete genome sequence of an uncultured bacterium of the candidate phylum Bipolaricaulota.</title>
        <authorList>
            <person name="Kadnikov V.V."/>
            <person name="Mardanov A.V."/>
            <person name="Beletsky A.V."/>
            <person name="Frank Y.A."/>
            <person name="Karnachuk O.V."/>
            <person name="Ravin N.V."/>
        </authorList>
    </citation>
    <scope>NUCLEOTIDE SEQUENCE [LARGE SCALE GENOMIC DNA]</scope>
</reference>
<feature type="domain" description="Ribosome maturation factor RimP N-terminal" evidence="4">
    <location>
        <begin position="13"/>
        <end position="83"/>
    </location>
</feature>
<dbReference type="KEGG" id="bih:BIP78_0536"/>
<dbReference type="HAMAP" id="MF_01077">
    <property type="entry name" value="RimP"/>
    <property type="match status" value="1"/>
</dbReference>
<dbReference type="InterPro" id="IPR036847">
    <property type="entry name" value="RimP_C_sf"/>
</dbReference>
<evidence type="ECO:0000256" key="2">
    <source>
        <dbReference type="ARBA" id="ARBA00022517"/>
    </source>
</evidence>
<dbReference type="EMBL" id="CP034928">
    <property type="protein sequence ID" value="QAA76302.1"/>
    <property type="molecule type" value="Genomic_DNA"/>
</dbReference>
<feature type="domain" description="Ribosome maturation factor RimP C-terminal" evidence="5">
    <location>
        <begin position="87"/>
        <end position="146"/>
    </location>
</feature>
<dbReference type="CDD" id="cd01734">
    <property type="entry name" value="YlxS_C"/>
    <property type="match status" value="1"/>
</dbReference>
<evidence type="ECO:0000256" key="3">
    <source>
        <dbReference type="HAMAP-Rule" id="MF_01077"/>
    </source>
</evidence>
<dbReference type="InterPro" id="IPR003728">
    <property type="entry name" value="Ribosome_maturation_RimP"/>
</dbReference>
<sequence length="152" mass="16938">MEGVQEKLDALVRQGAAQAGVEVYHWQLQRLGRRSQLKVQVDRPGGVTVDDCARASRAIEILLDEADPLPGSYLLEVSSPGLERPLWRPEHYARAVGKLVEMKLRPDGILRGRLARVEADAVAVTHAGTELEVPFARVVQAHLIYEQEQDNR</sequence>
<keyword evidence="1 3" id="KW-0963">Cytoplasm</keyword>
<dbReference type="InterPro" id="IPR035956">
    <property type="entry name" value="RimP_N_sf"/>
</dbReference>
<dbReference type="SUPFAM" id="SSF75420">
    <property type="entry name" value="YhbC-like, N-terminal domain"/>
    <property type="match status" value="1"/>
</dbReference>
<dbReference type="Proteomes" id="UP000287233">
    <property type="component" value="Chromosome"/>
</dbReference>
<dbReference type="PANTHER" id="PTHR33867:SF1">
    <property type="entry name" value="RIBOSOME MATURATION FACTOR RIMP"/>
    <property type="match status" value="1"/>
</dbReference>
<dbReference type="GO" id="GO:0005829">
    <property type="term" value="C:cytosol"/>
    <property type="evidence" value="ECO:0007669"/>
    <property type="project" value="TreeGrafter"/>
</dbReference>
<dbReference type="GO" id="GO:0000028">
    <property type="term" value="P:ribosomal small subunit assembly"/>
    <property type="evidence" value="ECO:0007669"/>
    <property type="project" value="TreeGrafter"/>
</dbReference>
<proteinExistence type="inferred from homology"/>
<dbReference type="Gene3D" id="3.30.300.70">
    <property type="entry name" value="RimP-like superfamily, N-terminal"/>
    <property type="match status" value="1"/>
</dbReference>
<protein>
    <recommendedName>
        <fullName evidence="3">Ribosome maturation factor RimP</fullName>
    </recommendedName>
</protein>
<dbReference type="InterPro" id="IPR028998">
    <property type="entry name" value="RimP_C"/>
</dbReference>
<evidence type="ECO:0000313" key="6">
    <source>
        <dbReference type="EMBL" id="QAA76302.1"/>
    </source>
</evidence>
<dbReference type="Pfam" id="PF02576">
    <property type="entry name" value="RimP_N"/>
    <property type="match status" value="1"/>
</dbReference>
<comment type="similarity">
    <text evidence="3">Belongs to the RimP family.</text>
</comment>
<comment type="subcellular location">
    <subcellularLocation>
        <location evidence="3">Cytoplasm</location>
    </subcellularLocation>
</comment>
<dbReference type="Pfam" id="PF17384">
    <property type="entry name" value="DUF150_C"/>
    <property type="match status" value="1"/>
</dbReference>
<evidence type="ECO:0000259" key="5">
    <source>
        <dbReference type="Pfam" id="PF17384"/>
    </source>
</evidence>
<dbReference type="InterPro" id="IPR028989">
    <property type="entry name" value="RimP_N"/>
</dbReference>
<evidence type="ECO:0000256" key="1">
    <source>
        <dbReference type="ARBA" id="ARBA00022490"/>
    </source>
</evidence>
<keyword evidence="2 3" id="KW-0690">Ribosome biogenesis</keyword>
<organism evidence="6 7">
    <name type="scientific">Bipolaricaulis sibiricus</name>
    <dbReference type="NCBI Taxonomy" id="2501609"/>
    <lineage>
        <taxon>Bacteria</taxon>
        <taxon>Candidatus Bipolaricaulota</taxon>
        <taxon>Candidatus Bipolaricaulia</taxon>
        <taxon>Candidatus Bipolaricaulales</taxon>
        <taxon>Candidatus Bipolaricaulaceae</taxon>
        <taxon>Candidatus Bipolaricaulis</taxon>
    </lineage>
</organism>
<dbReference type="FunFam" id="3.30.300.70:FF:000001">
    <property type="entry name" value="Ribosome maturation factor RimP"/>
    <property type="match status" value="1"/>
</dbReference>
<name>A0A410FTJ0_BIPS1</name>
<evidence type="ECO:0000259" key="4">
    <source>
        <dbReference type="Pfam" id="PF02576"/>
    </source>
</evidence>
<comment type="function">
    <text evidence="3">Required for maturation of 30S ribosomal subunits.</text>
</comment>
<dbReference type="PANTHER" id="PTHR33867">
    <property type="entry name" value="RIBOSOME MATURATION FACTOR RIMP"/>
    <property type="match status" value="1"/>
</dbReference>
<dbReference type="AlphaFoldDB" id="A0A410FTJ0"/>
<evidence type="ECO:0000313" key="7">
    <source>
        <dbReference type="Proteomes" id="UP000287233"/>
    </source>
</evidence>
<gene>
    <name evidence="3" type="primary">rimP</name>
    <name evidence="6" type="ORF">BIP78_0536</name>
</gene>
<dbReference type="GO" id="GO:0006412">
    <property type="term" value="P:translation"/>
    <property type="evidence" value="ECO:0007669"/>
    <property type="project" value="TreeGrafter"/>
</dbReference>
<dbReference type="SUPFAM" id="SSF74942">
    <property type="entry name" value="YhbC-like, C-terminal domain"/>
    <property type="match status" value="1"/>
</dbReference>